<dbReference type="EMBL" id="OX465082">
    <property type="protein sequence ID" value="CAI9290674.1"/>
    <property type="molecule type" value="Genomic_DNA"/>
</dbReference>
<dbReference type="AlphaFoldDB" id="A0AA35ZEI1"/>
<name>A0AA35ZEI1_LACSI</name>
<reference evidence="1" key="1">
    <citation type="submission" date="2023-04" db="EMBL/GenBank/DDBJ databases">
        <authorList>
            <person name="Vijverberg K."/>
            <person name="Xiong W."/>
            <person name="Schranz E."/>
        </authorList>
    </citation>
    <scope>NUCLEOTIDE SEQUENCE</scope>
</reference>
<accession>A0AA35ZEI1</accession>
<sequence length="108" mass="12583">MFYKDPIMKVTYTKPKSKKILTVHLTRKYDKGEYPSKALCPDLVKNRYNRWLEIANIIKGHQGIHSQELYLALNLMMNKVWNLNLVLTDTSTSYSTSNHPPTTLSRII</sequence>
<protein>
    <submittedName>
        <fullName evidence="1">Uncharacterized protein</fullName>
    </submittedName>
</protein>
<evidence type="ECO:0000313" key="1">
    <source>
        <dbReference type="EMBL" id="CAI9290674.1"/>
    </source>
</evidence>
<keyword evidence="2" id="KW-1185">Reference proteome</keyword>
<organism evidence="1 2">
    <name type="scientific">Lactuca saligna</name>
    <name type="common">Willowleaf lettuce</name>
    <dbReference type="NCBI Taxonomy" id="75948"/>
    <lineage>
        <taxon>Eukaryota</taxon>
        <taxon>Viridiplantae</taxon>
        <taxon>Streptophyta</taxon>
        <taxon>Embryophyta</taxon>
        <taxon>Tracheophyta</taxon>
        <taxon>Spermatophyta</taxon>
        <taxon>Magnoliopsida</taxon>
        <taxon>eudicotyledons</taxon>
        <taxon>Gunneridae</taxon>
        <taxon>Pentapetalae</taxon>
        <taxon>asterids</taxon>
        <taxon>campanulids</taxon>
        <taxon>Asterales</taxon>
        <taxon>Asteraceae</taxon>
        <taxon>Cichorioideae</taxon>
        <taxon>Cichorieae</taxon>
        <taxon>Lactucinae</taxon>
        <taxon>Lactuca</taxon>
    </lineage>
</organism>
<proteinExistence type="predicted"/>
<dbReference type="Proteomes" id="UP001177003">
    <property type="component" value="Chromosome 6"/>
</dbReference>
<evidence type="ECO:0000313" key="2">
    <source>
        <dbReference type="Proteomes" id="UP001177003"/>
    </source>
</evidence>
<gene>
    <name evidence="1" type="ORF">LSALG_LOCUS29858</name>
</gene>